<dbReference type="CDD" id="cd13401">
    <property type="entry name" value="Slt70-like"/>
    <property type="match status" value="1"/>
</dbReference>
<feature type="compositionally biased region" description="Basic and acidic residues" evidence="3">
    <location>
        <begin position="19"/>
        <end position="28"/>
    </location>
</feature>
<dbReference type="InterPro" id="IPR023346">
    <property type="entry name" value="Lysozyme-like_dom_sf"/>
</dbReference>
<dbReference type="AlphaFoldDB" id="A0A2S5GXA5"/>
<dbReference type="Gene3D" id="1.25.20.10">
    <property type="entry name" value="Bacterial muramidases"/>
    <property type="match status" value="1"/>
</dbReference>
<feature type="domain" description="Lytic transglycosylase superhelical linker" evidence="5">
    <location>
        <begin position="470"/>
        <end position="528"/>
    </location>
</feature>
<dbReference type="Pfam" id="PF01464">
    <property type="entry name" value="SLT"/>
    <property type="match status" value="1"/>
</dbReference>
<keyword evidence="2" id="KW-0732">Signal</keyword>
<evidence type="ECO:0000259" key="4">
    <source>
        <dbReference type="Pfam" id="PF01464"/>
    </source>
</evidence>
<accession>A0A2S5GXA5</accession>
<dbReference type="OrthoDB" id="92254at2"/>
<dbReference type="Gene3D" id="1.10.1240.20">
    <property type="entry name" value="Lytic transglycosylase, superhelical linker domain"/>
    <property type="match status" value="1"/>
</dbReference>
<dbReference type="Pfam" id="PF14718">
    <property type="entry name" value="SLT_L"/>
    <property type="match status" value="1"/>
</dbReference>
<dbReference type="SUPFAM" id="SSF53955">
    <property type="entry name" value="Lysozyme-like"/>
    <property type="match status" value="1"/>
</dbReference>
<dbReference type="InterPro" id="IPR008939">
    <property type="entry name" value="Lytic_TGlycosylase_superhlx_U"/>
</dbReference>
<comment type="caution">
    <text evidence="6">The sequence shown here is derived from an EMBL/GenBank/DDBJ whole genome shotgun (WGS) entry which is preliminary data.</text>
</comment>
<sequence length="716" mass="80005">MTRAQQSGRYQKIQRKSPQARDKPDTPDTRLALRRWLPLLALFTAACAPVDAQQRSAAINTQPQPPVQSAQSAAQPLIAVPPAVLAGLPPTADTPALAAVVAAREAMNRKQWSILGALVPQAKSDTLGMYPEYWLLRYQLWTPPATGRPTADLQRFISSNGDAYLADRLRGDWLLAAARSGDFETVRKLAPVKNSNAQIECAILDAKHMTGQRATAAQAMSAFAPGSACWALYDQLVADGILGWEQLEPQLRDAIEADKTTDARKLVQYMFEPRDLKTYDVLMKDPMKWLTRQDRMPVGRNEKELVTIALARLARSDVSVADSYLRREWAKSMSKPNLAWVRGQYALMAALKLDSRADDWYHEAGHIRMTEYNAGWKVRAALRQPKIDWKWVIESIDEMPPAQRNDTSWVYWKARGLAATGRKDQANALYASIADRFDFYGQLSAEELGRRINVPPRPAPINDREIAEARANPGLQRAVQLFRLGWRAEAVPEWNFTLRGMSDRQLMAAAELARAENIYDRVVNTSDRTEKEFDFSQRFIAPFEGRVTAKANAIALDPAWVYGLIRQESRFIMDARSHVGASGLMQLMPATAKWVAGKIGMTDFTPASVNDFDTNTELGTNYLNMVLRDLDGSQMLASAGYNAGPRRPHNWRSTFSHPVEGAIFAETIPFNETRNYVKNVMSNSVYYAAMFTGQPQSLKERLGNIVPLGAESTSVP</sequence>
<proteinExistence type="inferred from homology"/>
<dbReference type="InterPro" id="IPR008258">
    <property type="entry name" value="Transglycosylase_SLT_dom_1"/>
</dbReference>
<evidence type="ECO:0000259" key="5">
    <source>
        <dbReference type="Pfam" id="PF14718"/>
    </source>
</evidence>
<dbReference type="EMBL" id="PREU01000002">
    <property type="protein sequence ID" value="PPA77710.1"/>
    <property type="molecule type" value="Genomic_DNA"/>
</dbReference>
<dbReference type="InterPro" id="IPR037061">
    <property type="entry name" value="Lytic_TGlycoase_superhlx_L_sf"/>
</dbReference>
<evidence type="ECO:0000256" key="1">
    <source>
        <dbReference type="ARBA" id="ARBA00007734"/>
    </source>
</evidence>
<dbReference type="PANTHER" id="PTHR37423">
    <property type="entry name" value="SOLUBLE LYTIC MUREIN TRANSGLYCOSYLASE-RELATED"/>
    <property type="match status" value="1"/>
</dbReference>
<evidence type="ECO:0000313" key="7">
    <source>
        <dbReference type="Proteomes" id="UP000239990"/>
    </source>
</evidence>
<feature type="domain" description="Transglycosylase SLT" evidence="4">
    <location>
        <begin position="550"/>
        <end position="654"/>
    </location>
</feature>
<dbReference type="SUPFAM" id="SSF48435">
    <property type="entry name" value="Bacterial muramidases"/>
    <property type="match status" value="1"/>
</dbReference>
<feature type="region of interest" description="Disordered" evidence="3">
    <location>
        <begin position="1"/>
        <end position="28"/>
    </location>
</feature>
<dbReference type="RefSeq" id="WP_104142824.1">
    <property type="nucleotide sequence ID" value="NZ_PREU01000002.1"/>
</dbReference>
<dbReference type="GO" id="GO:0004553">
    <property type="term" value="F:hydrolase activity, hydrolyzing O-glycosyl compounds"/>
    <property type="evidence" value="ECO:0007669"/>
    <property type="project" value="InterPro"/>
</dbReference>
<evidence type="ECO:0000256" key="3">
    <source>
        <dbReference type="SAM" id="MobiDB-lite"/>
    </source>
</evidence>
<dbReference type="GO" id="GO:0042597">
    <property type="term" value="C:periplasmic space"/>
    <property type="evidence" value="ECO:0007669"/>
    <property type="project" value="InterPro"/>
</dbReference>
<comment type="similarity">
    <text evidence="1">Belongs to the transglycosylase Slt family.</text>
</comment>
<dbReference type="Gene3D" id="1.10.530.10">
    <property type="match status" value="1"/>
</dbReference>
<evidence type="ECO:0000313" key="6">
    <source>
        <dbReference type="EMBL" id="PPA77710.1"/>
    </source>
</evidence>
<reference evidence="6 7" key="1">
    <citation type="submission" date="2018-02" db="EMBL/GenBank/DDBJ databases">
        <title>Draft Genome of Achromobacter spanius stain 6.</title>
        <authorList>
            <person name="Gunasekera T.S."/>
            <person name="Radwan O."/>
            <person name="Ruiz O.N."/>
        </authorList>
    </citation>
    <scope>NUCLEOTIDE SEQUENCE [LARGE SCALE GENOMIC DNA]</scope>
    <source>
        <strain evidence="6 7">6</strain>
    </source>
</reference>
<protein>
    <submittedName>
        <fullName evidence="6">Lytic transglycosylase</fullName>
    </submittedName>
</protein>
<gene>
    <name evidence="6" type="ORF">C4E15_05125</name>
</gene>
<evidence type="ECO:0000256" key="2">
    <source>
        <dbReference type="ARBA" id="ARBA00022729"/>
    </source>
</evidence>
<dbReference type="Proteomes" id="UP000239990">
    <property type="component" value="Unassembled WGS sequence"/>
</dbReference>
<dbReference type="InterPro" id="IPR012289">
    <property type="entry name" value="Lytic_TGlycosylase_superhlx_L"/>
</dbReference>
<dbReference type="PANTHER" id="PTHR37423:SF5">
    <property type="entry name" value="SOLUBLE LYTIC MUREIN TRANSGLYCOSYLASE"/>
    <property type="match status" value="1"/>
</dbReference>
<name>A0A2S5GXA5_9BURK</name>
<organism evidence="6 7">
    <name type="scientific">Achromobacter spanius</name>
    <dbReference type="NCBI Taxonomy" id="217203"/>
    <lineage>
        <taxon>Bacteria</taxon>
        <taxon>Pseudomonadati</taxon>
        <taxon>Pseudomonadota</taxon>
        <taxon>Betaproteobacteria</taxon>
        <taxon>Burkholderiales</taxon>
        <taxon>Alcaligenaceae</taxon>
        <taxon>Achromobacter</taxon>
    </lineage>
</organism>